<evidence type="ECO:0000313" key="2">
    <source>
        <dbReference type="Proteomes" id="UP000242664"/>
    </source>
</evidence>
<dbReference type="SUPFAM" id="SSF52540">
    <property type="entry name" value="P-loop containing nucleoside triphosphate hydrolases"/>
    <property type="match status" value="1"/>
</dbReference>
<dbReference type="PANTHER" id="PTHR37816">
    <property type="entry name" value="YALI0E33011P"/>
    <property type="match status" value="1"/>
</dbReference>
<dbReference type="Proteomes" id="UP000242664">
    <property type="component" value="Unassembled WGS sequence"/>
</dbReference>
<dbReference type="GO" id="GO:0016301">
    <property type="term" value="F:kinase activity"/>
    <property type="evidence" value="ECO:0007669"/>
    <property type="project" value="UniProtKB-KW"/>
</dbReference>
<dbReference type="GeneID" id="45027439"/>
<dbReference type="EMBL" id="DS267811">
    <property type="protein sequence ID" value="EDN58067.1"/>
    <property type="molecule type" value="Genomic_DNA"/>
</dbReference>
<gene>
    <name evidence="1" type="ORF">VEx25_B0127</name>
</gene>
<dbReference type="RefSeq" id="WP_006741458.1">
    <property type="nucleotide sequence ID" value="NC_013456.1"/>
</dbReference>
<reference evidence="2" key="1">
    <citation type="submission" date="2006-10" db="EMBL/GenBank/DDBJ databases">
        <authorList>
            <person name="Heidelberg J."/>
            <person name="Sebastian Y."/>
        </authorList>
    </citation>
    <scope>NUCLEOTIDE SEQUENCE [LARGE SCALE GENOMIC DNA]</scope>
    <source>
        <strain evidence="2">EX25</strain>
    </source>
</reference>
<evidence type="ECO:0000313" key="1">
    <source>
        <dbReference type="EMBL" id="EDN58067.1"/>
    </source>
</evidence>
<dbReference type="InterPro" id="IPR027417">
    <property type="entry name" value="P-loop_NTPase"/>
</dbReference>
<name>A0ABM9WX83_VIBAE</name>
<dbReference type="PANTHER" id="PTHR37816:SF2">
    <property type="entry name" value="DNA TOPOLOGY MODULATION PROTEIN FLAR-RELATED PROTEIN"/>
    <property type="match status" value="1"/>
</dbReference>
<keyword evidence="2" id="KW-1185">Reference proteome</keyword>
<accession>A0ABM9WX83</accession>
<sequence>MIPNAWHFRCHRWVLCLRWYGLVLWQRCSHLNAALACGSNMKKILIIGNSGSGKSWLSKQLSRKLQLQEVNLDSIVWEPGGYNQKRSTGAIENEIASIKSQCNWVVEGLFGALAEQLIFSADMLLFLDLEWSECESSLYARGSESSKQLNEEQAEKNFRELLKWASEYSVRESKSSRQFHQQLFRDFHGSKVRFTTRSQVNEFVAETTC</sequence>
<keyword evidence="1" id="KW-0418">Kinase</keyword>
<dbReference type="Gene3D" id="3.40.50.300">
    <property type="entry name" value="P-loop containing nucleotide triphosphate hydrolases"/>
    <property type="match status" value="1"/>
</dbReference>
<keyword evidence="1" id="KW-0808">Transferase</keyword>
<protein>
    <submittedName>
        <fullName evidence="1">Adenylate kinase and related kinases</fullName>
    </submittedName>
</protein>
<proteinExistence type="predicted"/>
<organism evidence="1 2">
    <name type="scientific">Vibrio antiquarius (strain Ex25)</name>
    <dbReference type="NCBI Taxonomy" id="150340"/>
    <lineage>
        <taxon>Bacteria</taxon>
        <taxon>Pseudomonadati</taxon>
        <taxon>Pseudomonadota</taxon>
        <taxon>Gammaproteobacteria</taxon>
        <taxon>Vibrionales</taxon>
        <taxon>Vibrionaceae</taxon>
        <taxon>Vibrio</taxon>
        <taxon>Vibrio diabolicus subgroup</taxon>
    </lineage>
</organism>
<dbReference type="InterPro" id="IPR052922">
    <property type="entry name" value="Cytidylate_Kinase-2"/>
</dbReference>